<keyword evidence="1" id="KW-1185">Reference proteome</keyword>
<protein>
    <submittedName>
        <fullName evidence="2">Uncharacterized protein</fullName>
    </submittedName>
</protein>
<name>A0A1I8IB44_9PLAT</name>
<sequence>MQNICSCDSAGELRLGGGQVAAITFHYFIDSFRSVPSPQLYPSALDKAPLPTTLWLSLHSNIEDPEREKAMRPTNNPLQHVSGNSLLTPTFANTYIRFPLRPSPARSLHIRK</sequence>
<evidence type="ECO:0000313" key="1">
    <source>
        <dbReference type="Proteomes" id="UP000095280"/>
    </source>
</evidence>
<dbReference type="WBParaSite" id="maker-uti_cns_0010948-snap-gene-0.3-mRNA-1">
    <property type="protein sequence ID" value="maker-uti_cns_0010948-snap-gene-0.3-mRNA-1"/>
    <property type="gene ID" value="maker-uti_cns_0010948-snap-gene-0.3"/>
</dbReference>
<reference evidence="2" key="1">
    <citation type="submission" date="2016-11" db="UniProtKB">
        <authorList>
            <consortium name="WormBaseParasite"/>
        </authorList>
    </citation>
    <scope>IDENTIFICATION</scope>
</reference>
<dbReference type="AlphaFoldDB" id="A0A1I8IB44"/>
<organism evidence="1 2">
    <name type="scientific">Macrostomum lignano</name>
    <dbReference type="NCBI Taxonomy" id="282301"/>
    <lineage>
        <taxon>Eukaryota</taxon>
        <taxon>Metazoa</taxon>
        <taxon>Spiralia</taxon>
        <taxon>Lophotrochozoa</taxon>
        <taxon>Platyhelminthes</taxon>
        <taxon>Rhabditophora</taxon>
        <taxon>Macrostomorpha</taxon>
        <taxon>Macrostomida</taxon>
        <taxon>Macrostomidae</taxon>
        <taxon>Macrostomum</taxon>
    </lineage>
</organism>
<evidence type="ECO:0000313" key="2">
    <source>
        <dbReference type="WBParaSite" id="maker-uti_cns_0010948-snap-gene-0.3-mRNA-1"/>
    </source>
</evidence>
<proteinExistence type="predicted"/>
<dbReference type="Proteomes" id="UP000095280">
    <property type="component" value="Unplaced"/>
</dbReference>
<accession>A0A1I8IB44</accession>